<feature type="transmembrane region" description="Helical" evidence="7">
    <location>
        <begin position="204"/>
        <end position="227"/>
    </location>
</feature>
<dbReference type="InterPro" id="IPR052337">
    <property type="entry name" value="SAT4-like"/>
</dbReference>
<dbReference type="GO" id="GO:0016020">
    <property type="term" value="C:membrane"/>
    <property type="evidence" value="ECO:0007669"/>
    <property type="project" value="UniProtKB-SubCell"/>
</dbReference>
<dbReference type="Pfam" id="PF20684">
    <property type="entry name" value="Fung_rhodopsin"/>
    <property type="match status" value="1"/>
</dbReference>
<evidence type="ECO:0000256" key="3">
    <source>
        <dbReference type="ARBA" id="ARBA00022989"/>
    </source>
</evidence>
<name>A0A9Q0AVJ2_9PEZI</name>
<keyword evidence="10" id="KW-1185">Reference proteome</keyword>
<evidence type="ECO:0000313" key="9">
    <source>
        <dbReference type="EMBL" id="KAI1880826.1"/>
    </source>
</evidence>
<organism evidence="9 10">
    <name type="scientific">Neoarthrinium moseri</name>
    <dbReference type="NCBI Taxonomy" id="1658444"/>
    <lineage>
        <taxon>Eukaryota</taxon>
        <taxon>Fungi</taxon>
        <taxon>Dikarya</taxon>
        <taxon>Ascomycota</taxon>
        <taxon>Pezizomycotina</taxon>
        <taxon>Sordariomycetes</taxon>
        <taxon>Xylariomycetidae</taxon>
        <taxon>Amphisphaeriales</taxon>
        <taxon>Apiosporaceae</taxon>
        <taxon>Neoarthrinium</taxon>
    </lineage>
</organism>
<gene>
    <name evidence="9" type="ORF">JX265_001066</name>
</gene>
<evidence type="ECO:0000256" key="7">
    <source>
        <dbReference type="SAM" id="Phobius"/>
    </source>
</evidence>
<evidence type="ECO:0000256" key="6">
    <source>
        <dbReference type="SAM" id="MobiDB-lite"/>
    </source>
</evidence>
<reference evidence="9" key="1">
    <citation type="submission" date="2021-03" db="EMBL/GenBank/DDBJ databases">
        <title>Revisited historic fungal species revealed as producer of novel bioactive compounds through whole genome sequencing and comparative genomics.</title>
        <authorList>
            <person name="Vignolle G.A."/>
            <person name="Hochenegger N."/>
            <person name="Mach R.L."/>
            <person name="Mach-Aigner A.R."/>
            <person name="Javad Rahimi M."/>
            <person name="Salim K.A."/>
            <person name="Chan C.M."/>
            <person name="Lim L.B.L."/>
            <person name="Cai F."/>
            <person name="Druzhinina I.S."/>
            <person name="U'Ren J.M."/>
            <person name="Derntl C."/>
        </authorList>
    </citation>
    <scope>NUCLEOTIDE SEQUENCE</scope>
    <source>
        <strain evidence="9">TUCIM 5799</strain>
    </source>
</reference>
<dbReference type="Proteomes" id="UP000829685">
    <property type="component" value="Unassembled WGS sequence"/>
</dbReference>
<dbReference type="AlphaFoldDB" id="A0A9Q0AVJ2"/>
<proteinExistence type="inferred from homology"/>
<dbReference type="InterPro" id="IPR049326">
    <property type="entry name" value="Rhodopsin_dom_fungi"/>
</dbReference>
<keyword evidence="3 7" id="KW-1133">Transmembrane helix</keyword>
<sequence length="367" mass="40813">MNDDDRSGSVFAVAVTFMVLTWIMVPLRVYVRAVMTKSFGLDDWLLVITQVLFTTYLSSQLGGWYYGTGRHRKDLTPENNTKALTFWFVCEIFYVLTATFIKLAVGVFLIRLSVVKFHVWFLRVLMVGSIVFGTAYLFVVLFQCQPISTFWTDAPGTPGKCLENNPVAITTYVASAINCLADWAFGILPMFIVWSLNMKKRLRIIVMCILGFASIGSTATIVRMFYIPDMLNGQDFLWATTNFAIWSTVEPGIGIIAASLATLRPLLQLALGKLGLSRTYRLSRSSPWTPSHGYVKTDEHSMSGLRPKDGVTTTTAAGPTETAPTPFRYLRSRPSLESIELAGITKTMEVSLSSDAGEMDGHRASLR</sequence>
<feature type="region of interest" description="Disordered" evidence="6">
    <location>
        <begin position="296"/>
        <end position="327"/>
    </location>
</feature>
<dbReference type="PANTHER" id="PTHR33048">
    <property type="entry name" value="PTH11-LIKE INTEGRAL MEMBRANE PROTEIN (AFU_ORTHOLOGUE AFUA_5G11245)"/>
    <property type="match status" value="1"/>
</dbReference>
<evidence type="ECO:0000313" key="10">
    <source>
        <dbReference type="Proteomes" id="UP000829685"/>
    </source>
</evidence>
<evidence type="ECO:0000256" key="4">
    <source>
        <dbReference type="ARBA" id="ARBA00023136"/>
    </source>
</evidence>
<feature type="transmembrane region" description="Helical" evidence="7">
    <location>
        <begin position="12"/>
        <end position="31"/>
    </location>
</feature>
<feature type="compositionally biased region" description="Low complexity" evidence="6">
    <location>
        <begin position="312"/>
        <end position="326"/>
    </location>
</feature>
<protein>
    <recommendedName>
        <fullName evidence="8">Rhodopsin domain-containing protein</fullName>
    </recommendedName>
</protein>
<feature type="transmembrane region" description="Helical" evidence="7">
    <location>
        <begin position="86"/>
        <end position="109"/>
    </location>
</feature>
<dbReference type="PANTHER" id="PTHR33048:SF96">
    <property type="entry name" value="INTEGRAL MEMBRANE PROTEIN"/>
    <property type="match status" value="1"/>
</dbReference>
<accession>A0A9Q0AVJ2</accession>
<keyword evidence="2 7" id="KW-0812">Transmembrane</keyword>
<comment type="similarity">
    <text evidence="5">Belongs to the SAT4 family.</text>
</comment>
<keyword evidence="4 7" id="KW-0472">Membrane</keyword>
<dbReference type="EMBL" id="JAFIMR010000002">
    <property type="protein sequence ID" value="KAI1880826.1"/>
    <property type="molecule type" value="Genomic_DNA"/>
</dbReference>
<comment type="caution">
    <text evidence="9">The sequence shown here is derived from an EMBL/GenBank/DDBJ whole genome shotgun (WGS) entry which is preliminary data.</text>
</comment>
<comment type="subcellular location">
    <subcellularLocation>
        <location evidence="1">Membrane</location>
        <topology evidence="1">Multi-pass membrane protein</topology>
    </subcellularLocation>
</comment>
<feature type="transmembrane region" description="Helical" evidence="7">
    <location>
        <begin position="43"/>
        <end position="66"/>
    </location>
</feature>
<evidence type="ECO:0000256" key="1">
    <source>
        <dbReference type="ARBA" id="ARBA00004141"/>
    </source>
</evidence>
<feature type="compositionally biased region" description="Basic and acidic residues" evidence="6">
    <location>
        <begin position="296"/>
        <end position="309"/>
    </location>
</feature>
<feature type="transmembrane region" description="Helical" evidence="7">
    <location>
        <begin position="243"/>
        <end position="263"/>
    </location>
</feature>
<evidence type="ECO:0000256" key="2">
    <source>
        <dbReference type="ARBA" id="ARBA00022692"/>
    </source>
</evidence>
<feature type="transmembrane region" description="Helical" evidence="7">
    <location>
        <begin position="121"/>
        <end position="142"/>
    </location>
</feature>
<evidence type="ECO:0000256" key="5">
    <source>
        <dbReference type="ARBA" id="ARBA00038359"/>
    </source>
</evidence>
<evidence type="ECO:0000259" key="8">
    <source>
        <dbReference type="Pfam" id="PF20684"/>
    </source>
</evidence>
<feature type="domain" description="Rhodopsin" evidence="8">
    <location>
        <begin position="27"/>
        <end position="268"/>
    </location>
</feature>